<keyword evidence="1" id="KW-0812">Transmembrane</keyword>
<keyword evidence="1" id="KW-0472">Membrane</keyword>
<dbReference type="EMBL" id="LN854287">
    <property type="protein sequence ID" value="CRY97896.1"/>
    <property type="molecule type" value="Genomic_DNA"/>
</dbReference>
<reference evidence="3" key="2">
    <citation type="submission" date="2015-07" db="EMBL/GenBank/DDBJ databases">
        <title>Plasmids, circular viruses and viroids from rat gut.</title>
        <authorList>
            <person name="Jorgensen T.J."/>
            <person name="Hansen M.A."/>
            <person name="Xu Z."/>
            <person name="Tabak M.A."/>
            <person name="Sorensen S.J."/>
            <person name="Hansen L.H."/>
        </authorList>
    </citation>
    <scope>NUCLEOTIDE SEQUENCE</scope>
    <source>
        <plasmid evidence="3">pRGRH1788</plasmid>
    </source>
</reference>
<evidence type="ECO:0000256" key="1">
    <source>
        <dbReference type="SAM" id="Phobius"/>
    </source>
</evidence>
<accession>A0A0H5Q780</accession>
<evidence type="ECO:0000313" key="3">
    <source>
        <dbReference type="EMBL" id="CRY97896.1"/>
    </source>
</evidence>
<feature type="transmembrane region" description="Helical" evidence="1">
    <location>
        <begin position="142"/>
        <end position="160"/>
    </location>
</feature>
<evidence type="ECO:0000259" key="2">
    <source>
        <dbReference type="Pfam" id="PF18935"/>
    </source>
</evidence>
<sequence length="199" mass="23011">MAQEAINEEEWVNVTALSHEDTISATTTETPIAEQWRPDPMRAVWMGTIIPGYGQIYNRAYWKLPIVYGAFMGCAYAISWNNRMYQDYKQAYRDILTDTDGTKTSYLDMLPDGYTLEMMGGKENYTRVLKNGNDTYRRYRDISIVATVLVYALSIIDAYVDAQLYDFDISTDLTMNISPQLYQDDFNNRSAELHFAIKF</sequence>
<keyword evidence="1" id="KW-1133">Transmembrane helix</keyword>
<dbReference type="AlphaFoldDB" id="A0A0H5Q780"/>
<organism evidence="3">
    <name type="scientific">uncultured prokaryote</name>
    <dbReference type="NCBI Taxonomy" id="198431"/>
    <lineage>
        <taxon>unclassified sequences</taxon>
        <taxon>environmental samples</taxon>
    </lineage>
</organism>
<keyword evidence="3" id="KW-0614">Plasmid</keyword>
<reference evidence="3" key="1">
    <citation type="submission" date="2015-06" db="EMBL/GenBank/DDBJ databases">
        <authorList>
            <person name="Joergensen T."/>
        </authorList>
    </citation>
    <scope>NUCLEOTIDE SEQUENCE</scope>
    <source>
        <plasmid evidence="3">pRGRH1788</plasmid>
    </source>
</reference>
<dbReference type="InterPro" id="IPR043738">
    <property type="entry name" value="DUF5683"/>
</dbReference>
<feature type="domain" description="DUF5683" evidence="2">
    <location>
        <begin position="37"/>
        <end position="198"/>
    </location>
</feature>
<geneLocation type="plasmid" evidence="3">
    <name>pRGRH1788</name>
</geneLocation>
<proteinExistence type="predicted"/>
<protein>
    <recommendedName>
        <fullName evidence="2">DUF5683 domain-containing protein</fullName>
    </recommendedName>
</protein>
<dbReference type="Pfam" id="PF18935">
    <property type="entry name" value="DUF5683"/>
    <property type="match status" value="1"/>
</dbReference>
<feature type="transmembrane region" description="Helical" evidence="1">
    <location>
        <begin position="60"/>
        <end position="79"/>
    </location>
</feature>
<name>A0A0H5Q780_9ZZZZ</name>